<evidence type="ECO:0008006" key="4">
    <source>
        <dbReference type="Google" id="ProtNLM"/>
    </source>
</evidence>
<feature type="transmembrane region" description="Helical" evidence="1">
    <location>
        <begin position="32"/>
        <end position="52"/>
    </location>
</feature>
<keyword evidence="1" id="KW-1133">Transmembrane helix</keyword>
<organism evidence="2 3">
    <name type="scientific">Phormidesmis priestleyi Ana</name>
    <dbReference type="NCBI Taxonomy" id="1666911"/>
    <lineage>
        <taxon>Bacteria</taxon>
        <taxon>Bacillati</taxon>
        <taxon>Cyanobacteriota</taxon>
        <taxon>Cyanophyceae</taxon>
        <taxon>Leptolyngbyales</taxon>
        <taxon>Leptolyngbyaceae</taxon>
        <taxon>Phormidesmis</taxon>
    </lineage>
</organism>
<gene>
    <name evidence="2" type="ORF">HLUCCA11_20030</name>
</gene>
<feature type="transmembrane region" description="Helical" evidence="1">
    <location>
        <begin position="162"/>
        <end position="184"/>
    </location>
</feature>
<feature type="transmembrane region" description="Helical" evidence="1">
    <location>
        <begin position="445"/>
        <end position="464"/>
    </location>
</feature>
<feature type="transmembrane region" description="Helical" evidence="1">
    <location>
        <begin position="97"/>
        <end position="116"/>
    </location>
</feature>
<feature type="transmembrane region" description="Helical" evidence="1">
    <location>
        <begin position="64"/>
        <end position="82"/>
    </location>
</feature>
<sequence>MSKASSETQLSTVFWVGMGLLVFSNFDKLREVPVPTAQSVLMIGVACMYPMYLWCEGKAKGMPVYPFFALTYLWTFCLPLLTENKNIWQYSPEQHRFAALTVTLFLSSGTFIWYKIVKRATEPRIYMALATEGAESFFIFMVAMGAFINMYTVGGWRFIPPALFNILGKAVLGLSFLGIFMLAYRAGSGKMGKWKIYLFFIVLCLNIISAAAGLILKTALTLFLLSTFAFVVGGRRLPLLPMTLGILLLLPLHHGKHAMRHKYWEGPAHFVQPWEYPAWFSEWRKYADEGQNSEAVRYEEPEEEGESFLERSSVIHMLMMAQTKIPQDYPYLAGETYSYVPILIVPRAFIKNKPVSHIGTHTLNVHIERQTWEQTEKTTIAWGLLPEAYANFGLPGAIVVGAFFGFFYGSMTAISVGTSAFSTRSMFTVLILSFALASTEWTAGVYAAALFQSTVPILGMGIFMKIYRKKKKKYFPNRSLSGINLSERKIFRT</sequence>
<evidence type="ECO:0000313" key="3">
    <source>
        <dbReference type="Proteomes" id="UP000050465"/>
    </source>
</evidence>
<comment type="caution">
    <text evidence="2">The sequence shown here is derived from an EMBL/GenBank/DDBJ whole genome shotgun (WGS) entry which is preliminary data.</text>
</comment>
<keyword evidence="1" id="KW-0472">Membrane</keyword>
<feature type="transmembrane region" description="Helical" evidence="1">
    <location>
        <begin position="196"/>
        <end position="216"/>
    </location>
</feature>
<accession>A0A0N8KM79</accession>
<dbReference type="EMBL" id="LJZR01000041">
    <property type="protein sequence ID" value="KPQ32986.1"/>
    <property type="molecule type" value="Genomic_DNA"/>
</dbReference>
<evidence type="ECO:0000313" key="2">
    <source>
        <dbReference type="EMBL" id="KPQ32986.1"/>
    </source>
</evidence>
<dbReference type="PATRIC" id="fig|1666911.3.peg.2366"/>
<name>A0A0N8KM79_9CYAN</name>
<keyword evidence="1" id="KW-0812">Transmembrane</keyword>
<protein>
    <recommendedName>
        <fullName evidence="4">O-antigen polysaccharide polymerase Wzy</fullName>
    </recommendedName>
</protein>
<dbReference type="AlphaFoldDB" id="A0A0N8KM79"/>
<feature type="transmembrane region" description="Helical" evidence="1">
    <location>
        <begin position="222"/>
        <end position="250"/>
    </location>
</feature>
<proteinExistence type="predicted"/>
<dbReference type="Proteomes" id="UP000050465">
    <property type="component" value="Unassembled WGS sequence"/>
</dbReference>
<reference evidence="2 3" key="1">
    <citation type="submission" date="2015-09" db="EMBL/GenBank/DDBJ databases">
        <title>Identification and resolution of microdiversity through metagenomic sequencing of parallel consortia.</title>
        <authorList>
            <person name="Nelson W.C."/>
            <person name="Romine M.F."/>
            <person name="Lindemann S.R."/>
        </authorList>
    </citation>
    <scope>NUCLEOTIDE SEQUENCE [LARGE SCALE GENOMIC DNA]</scope>
    <source>
        <strain evidence="2">Ana</strain>
    </source>
</reference>
<evidence type="ECO:0000256" key="1">
    <source>
        <dbReference type="SAM" id="Phobius"/>
    </source>
</evidence>
<feature type="transmembrane region" description="Helical" evidence="1">
    <location>
        <begin position="137"/>
        <end position="156"/>
    </location>
</feature>